<keyword evidence="2" id="KW-0496">Mitochondrion</keyword>
<feature type="transmembrane region" description="Helical" evidence="1">
    <location>
        <begin position="58"/>
        <end position="80"/>
    </location>
</feature>
<keyword evidence="1" id="KW-0472">Membrane</keyword>
<evidence type="ECO:0000313" key="2">
    <source>
        <dbReference type="EMBL" id="AYF57118.1"/>
    </source>
</evidence>
<dbReference type="EMBL" id="MF953591">
    <property type="protein sequence ID" value="AYF57118.1"/>
    <property type="molecule type" value="Genomic_DNA"/>
</dbReference>
<feature type="transmembrane region" description="Helical" evidence="1">
    <location>
        <begin position="6"/>
        <end position="23"/>
    </location>
</feature>
<feature type="transmembrane region" description="Helical" evidence="1">
    <location>
        <begin position="30"/>
        <end position="52"/>
    </location>
</feature>
<dbReference type="RefSeq" id="YP_009706303.1">
    <property type="nucleotide sequence ID" value="NC_045069.1"/>
</dbReference>
<protein>
    <submittedName>
        <fullName evidence="2">NADH dehydrogenase subunit 4L</fullName>
    </submittedName>
</protein>
<name>A0A5H2Q9Q7_9BILA</name>
<gene>
    <name evidence="2" type="primary">ND4L</name>
</gene>
<proteinExistence type="predicted"/>
<organism evidence="2">
    <name type="scientific">Semnoderes armiger</name>
    <dbReference type="NCBI Taxonomy" id="1415233"/>
    <lineage>
        <taxon>Eukaryota</taxon>
        <taxon>Metazoa</taxon>
        <taxon>Ecdysozoa</taxon>
        <taxon>Scalidophora</taxon>
        <taxon>Kinorhyncha</taxon>
        <taxon>Cyclorhagida</taxon>
        <taxon>Kentrorhagata</taxon>
        <taxon>Semnoderidae</taxon>
        <taxon>Semnoderes</taxon>
    </lineage>
</organism>
<sequence length="95" mass="11263">MGWDLFLAFFISVFFTFLGCLWARLYLLSVLLMLEVLSFLIFIYFFLFLVLWVSYLGYIFFMVLFGVCEACMGLSLMILFSRVYGSNYLNMINLF</sequence>
<evidence type="ECO:0000256" key="1">
    <source>
        <dbReference type="SAM" id="Phobius"/>
    </source>
</evidence>
<accession>A0A5H2Q9Q7</accession>
<keyword evidence="1" id="KW-0812">Transmembrane</keyword>
<dbReference type="AlphaFoldDB" id="A0A5H2Q9Q7"/>
<dbReference type="CTD" id="4539"/>
<dbReference type="Gene3D" id="1.10.287.3510">
    <property type="match status" value="1"/>
</dbReference>
<geneLocation type="mitochondrion" evidence="2"/>
<dbReference type="GeneID" id="42266276"/>
<keyword evidence="1" id="KW-1133">Transmembrane helix</keyword>
<reference evidence="2" key="1">
    <citation type="submission" date="2017-09" db="EMBL/GenBank/DDBJ databases">
        <title>The mitochondrial genome of Semnoderes armiger (Kinorhyncha: Cyclorhagidae).</title>
        <authorList>
            <person name="Zeyl Fiskebeck E.M.L."/>
            <person name="Dimitrov D."/>
            <person name="Bachmann L."/>
        </authorList>
    </citation>
    <scope>NUCLEOTIDE SEQUENCE</scope>
</reference>